<evidence type="ECO:0000313" key="3">
    <source>
        <dbReference type="Proteomes" id="UP001642360"/>
    </source>
</evidence>
<dbReference type="PANTHER" id="PTHR12398:SF20">
    <property type="entry name" value="PROTEIN PHOSPHATASE 1 REGULATORY INHIBITOR SUBUNIT 2"/>
    <property type="match status" value="1"/>
</dbReference>
<feature type="compositionally biased region" description="Polar residues" evidence="1">
    <location>
        <begin position="195"/>
        <end position="206"/>
    </location>
</feature>
<feature type="region of interest" description="Disordered" evidence="1">
    <location>
        <begin position="93"/>
        <end position="206"/>
    </location>
</feature>
<organism evidence="2 3">
    <name type="scientific">Ilex paraguariensis</name>
    <name type="common">yerba mate</name>
    <dbReference type="NCBI Taxonomy" id="185542"/>
    <lineage>
        <taxon>Eukaryota</taxon>
        <taxon>Viridiplantae</taxon>
        <taxon>Streptophyta</taxon>
        <taxon>Embryophyta</taxon>
        <taxon>Tracheophyta</taxon>
        <taxon>Spermatophyta</taxon>
        <taxon>Magnoliopsida</taxon>
        <taxon>eudicotyledons</taxon>
        <taxon>Gunneridae</taxon>
        <taxon>Pentapetalae</taxon>
        <taxon>asterids</taxon>
        <taxon>campanulids</taxon>
        <taxon>Aquifoliales</taxon>
        <taxon>Aquifoliaceae</taxon>
        <taxon>Ilex</taxon>
    </lineage>
</organism>
<protein>
    <recommendedName>
        <fullName evidence="4">Protein phosphatase inhibitor 2</fullName>
    </recommendedName>
</protein>
<dbReference type="Pfam" id="PF04979">
    <property type="entry name" value="IPP-2"/>
    <property type="match status" value="1"/>
</dbReference>
<evidence type="ECO:0008006" key="4">
    <source>
        <dbReference type="Google" id="ProtNLM"/>
    </source>
</evidence>
<feature type="compositionally biased region" description="Polar residues" evidence="1">
    <location>
        <begin position="93"/>
        <end position="108"/>
    </location>
</feature>
<feature type="compositionally biased region" description="Acidic residues" evidence="1">
    <location>
        <begin position="109"/>
        <end position="123"/>
    </location>
</feature>
<accession>A0ABC8SV86</accession>
<gene>
    <name evidence="2" type="ORF">ILEXP_LOCUS29758</name>
</gene>
<feature type="compositionally biased region" description="Basic and acidic residues" evidence="1">
    <location>
        <begin position="52"/>
        <end position="63"/>
    </location>
</feature>
<feature type="region of interest" description="Disordered" evidence="1">
    <location>
        <begin position="1"/>
        <end position="75"/>
    </location>
</feature>
<proteinExistence type="predicted"/>
<feature type="compositionally biased region" description="Basic and acidic residues" evidence="1">
    <location>
        <begin position="16"/>
        <end position="27"/>
    </location>
</feature>
<evidence type="ECO:0000256" key="1">
    <source>
        <dbReference type="SAM" id="MobiDB-lite"/>
    </source>
</evidence>
<feature type="compositionally biased region" description="Basic and acidic residues" evidence="1">
    <location>
        <begin position="124"/>
        <end position="146"/>
    </location>
</feature>
<dbReference type="AlphaFoldDB" id="A0ABC8SV86"/>
<dbReference type="InterPro" id="IPR007062">
    <property type="entry name" value="PPI-2"/>
</dbReference>
<keyword evidence="3" id="KW-1185">Reference proteome</keyword>
<name>A0ABC8SV86_9AQUA</name>
<comment type="caution">
    <text evidence="2">The sequence shown here is derived from an EMBL/GenBank/DDBJ whole genome shotgun (WGS) entry which is preliminary data.</text>
</comment>
<evidence type="ECO:0000313" key="2">
    <source>
        <dbReference type="EMBL" id="CAK9160970.1"/>
    </source>
</evidence>
<reference evidence="2 3" key="1">
    <citation type="submission" date="2024-02" db="EMBL/GenBank/DDBJ databases">
        <authorList>
            <person name="Vignale AGUSTIN F."/>
            <person name="Sosa J E."/>
            <person name="Modenutti C."/>
        </authorList>
    </citation>
    <scope>NUCLEOTIDE SEQUENCE [LARGE SCALE GENOMIC DNA]</scope>
</reference>
<dbReference type="PANTHER" id="PTHR12398">
    <property type="entry name" value="PROTEIN PHOSPHATASE INHIBITOR"/>
    <property type="match status" value="1"/>
</dbReference>
<dbReference type="EMBL" id="CAUOFW020003613">
    <property type="protein sequence ID" value="CAK9160970.1"/>
    <property type="molecule type" value="Genomic_DNA"/>
</dbReference>
<sequence>MKGRVRWDEANLGEIEANKPERQKITEPKTPYYPIIPDDEEYQQVQHNRPPRSSETDAFKEEPGSLSPIRDSFEYGTSDAMHTEAILSALKNVASSSRGNSHHSGWTTSEDEADDINQDDEDSGSDRSRSFKEQRRVHYDEFQKVKELRRKGSLLEDASDEDVVGEKNSGRSDPSSSLTTGVKEMDIEEGGGATDPQQTSGLADGI</sequence>
<dbReference type="Proteomes" id="UP001642360">
    <property type="component" value="Unassembled WGS sequence"/>
</dbReference>
<feature type="compositionally biased region" description="Polar residues" evidence="1">
    <location>
        <begin position="171"/>
        <end position="180"/>
    </location>
</feature>